<evidence type="ECO:0008006" key="4">
    <source>
        <dbReference type="Google" id="ProtNLM"/>
    </source>
</evidence>
<evidence type="ECO:0000313" key="2">
    <source>
        <dbReference type="EMBL" id="OXS77970.1"/>
    </source>
</evidence>
<proteinExistence type="predicted"/>
<accession>A0ABX4E911</accession>
<name>A0ABX4E911_9BACI</name>
<keyword evidence="1" id="KW-0472">Membrane</keyword>
<feature type="transmembrane region" description="Helical" evidence="1">
    <location>
        <begin position="93"/>
        <end position="112"/>
    </location>
</feature>
<comment type="caution">
    <text evidence="2">The sequence shown here is derived from an EMBL/GenBank/DDBJ whole genome shotgun (WGS) entry which is preliminary data.</text>
</comment>
<keyword evidence="1" id="KW-1133">Transmembrane helix</keyword>
<sequence>MSSSGGIFLYKKLLGGETMEVNLQAQVHDLKITMARMEGKLDASLELKKDVLELKADIKETNECLDVTDDIAKEARQIAKQNQKAIADMLTTIKWGVGIVVTIMMPIALFALSQLTGGGQ</sequence>
<dbReference type="EMBL" id="MWSK01000004">
    <property type="protein sequence ID" value="OXS77970.1"/>
    <property type="molecule type" value="Genomic_DNA"/>
</dbReference>
<protein>
    <recommendedName>
        <fullName evidence="4">Haemolysin XhlA</fullName>
    </recommendedName>
</protein>
<keyword evidence="1" id="KW-0812">Transmembrane</keyword>
<gene>
    <name evidence="2" type="ORF">B1B05_10210</name>
</gene>
<organism evidence="2 3">
    <name type="scientific">Domibacillus enclensis</name>
    <dbReference type="NCBI Taxonomy" id="1017273"/>
    <lineage>
        <taxon>Bacteria</taxon>
        <taxon>Bacillati</taxon>
        <taxon>Bacillota</taxon>
        <taxon>Bacilli</taxon>
        <taxon>Bacillales</taxon>
        <taxon>Bacillaceae</taxon>
        <taxon>Domibacillus</taxon>
    </lineage>
</organism>
<reference evidence="3" key="1">
    <citation type="submission" date="2017-03" db="EMBL/GenBank/DDBJ databases">
        <title>Bacillus sp. V-88(T) DSM27956, whole genome shotgun sequencing project.</title>
        <authorList>
            <person name="Dastager S.G."/>
            <person name="Neurgaonkar P.S."/>
            <person name="Dharne M.S."/>
        </authorList>
    </citation>
    <scope>NUCLEOTIDE SEQUENCE [LARGE SCALE GENOMIC DNA]</scope>
    <source>
        <strain evidence="3">DSM 25145</strain>
    </source>
</reference>
<evidence type="ECO:0000313" key="3">
    <source>
        <dbReference type="Proteomes" id="UP000215545"/>
    </source>
</evidence>
<keyword evidence="3" id="KW-1185">Reference proteome</keyword>
<dbReference type="Proteomes" id="UP000215545">
    <property type="component" value="Unassembled WGS sequence"/>
</dbReference>
<evidence type="ECO:0000256" key="1">
    <source>
        <dbReference type="SAM" id="Phobius"/>
    </source>
</evidence>